<evidence type="ECO:0000313" key="2">
    <source>
        <dbReference type="Proteomes" id="UP001519460"/>
    </source>
</evidence>
<proteinExistence type="predicted"/>
<organism evidence="1 2">
    <name type="scientific">Batillaria attramentaria</name>
    <dbReference type="NCBI Taxonomy" id="370345"/>
    <lineage>
        <taxon>Eukaryota</taxon>
        <taxon>Metazoa</taxon>
        <taxon>Spiralia</taxon>
        <taxon>Lophotrochozoa</taxon>
        <taxon>Mollusca</taxon>
        <taxon>Gastropoda</taxon>
        <taxon>Caenogastropoda</taxon>
        <taxon>Sorbeoconcha</taxon>
        <taxon>Cerithioidea</taxon>
        <taxon>Batillariidae</taxon>
        <taxon>Batillaria</taxon>
    </lineage>
</organism>
<accession>A0ABD0JBP8</accession>
<evidence type="ECO:0008006" key="3">
    <source>
        <dbReference type="Google" id="ProtNLM"/>
    </source>
</evidence>
<name>A0ABD0JBP8_9CAEN</name>
<dbReference type="AlphaFoldDB" id="A0ABD0JBP8"/>
<gene>
    <name evidence="1" type="ORF">BaRGS_00036660</name>
</gene>
<reference evidence="1 2" key="1">
    <citation type="journal article" date="2023" name="Sci. Data">
        <title>Genome assembly of the Korean intertidal mud-creeper Batillaria attramentaria.</title>
        <authorList>
            <person name="Patra A.K."/>
            <person name="Ho P.T."/>
            <person name="Jun S."/>
            <person name="Lee S.J."/>
            <person name="Kim Y."/>
            <person name="Won Y.J."/>
        </authorList>
    </citation>
    <scope>NUCLEOTIDE SEQUENCE [LARGE SCALE GENOMIC DNA]</scope>
    <source>
        <strain evidence="1">Wonlab-2016</strain>
    </source>
</reference>
<keyword evidence="2" id="KW-1185">Reference proteome</keyword>
<dbReference type="Proteomes" id="UP001519460">
    <property type="component" value="Unassembled WGS sequence"/>
</dbReference>
<evidence type="ECO:0000313" key="1">
    <source>
        <dbReference type="EMBL" id="KAK7468077.1"/>
    </source>
</evidence>
<dbReference type="EMBL" id="JACVVK020000523">
    <property type="protein sequence ID" value="KAK7468077.1"/>
    <property type="molecule type" value="Genomic_DNA"/>
</dbReference>
<protein>
    <recommendedName>
        <fullName evidence="3">Secreted protein</fullName>
    </recommendedName>
</protein>
<sequence length="145" mass="16531">MPPAPPVLRLEHVVFLRALSEAPCLAGCLLHAERADRFFISLLRQSEDSQGASRVHRAVLCRVQRADSQGATRTCGTPCSVFRVSSPRWRRRGVVNRFRGGDPRTRLTTGHCQSQIPRRAESTRRQGEVWRRHCFFAPRTVWLIS</sequence>
<comment type="caution">
    <text evidence="1">The sequence shown here is derived from an EMBL/GenBank/DDBJ whole genome shotgun (WGS) entry which is preliminary data.</text>
</comment>